<accession>A0A9D4XAG6</accession>
<evidence type="ECO:0000313" key="3">
    <source>
        <dbReference type="Proteomes" id="UP001058974"/>
    </source>
</evidence>
<comment type="caution">
    <text evidence="2">The sequence shown here is derived from an EMBL/GenBank/DDBJ whole genome shotgun (WGS) entry which is preliminary data.</text>
</comment>
<evidence type="ECO:0000313" key="2">
    <source>
        <dbReference type="EMBL" id="KAI5417401.1"/>
    </source>
</evidence>
<reference evidence="2 3" key="1">
    <citation type="journal article" date="2022" name="Nat. Genet.">
        <title>Improved pea reference genome and pan-genome highlight genomic features and evolutionary characteristics.</title>
        <authorList>
            <person name="Yang T."/>
            <person name="Liu R."/>
            <person name="Luo Y."/>
            <person name="Hu S."/>
            <person name="Wang D."/>
            <person name="Wang C."/>
            <person name="Pandey M.K."/>
            <person name="Ge S."/>
            <person name="Xu Q."/>
            <person name="Li N."/>
            <person name="Li G."/>
            <person name="Huang Y."/>
            <person name="Saxena R.K."/>
            <person name="Ji Y."/>
            <person name="Li M."/>
            <person name="Yan X."/>
            <person name="He Y."/>
            <person name="Liu Y."/>
            <person name="Wang X."/>
            <person name="Xiang C."/>
            <person name="Varshney R.K."/>
            <person name="Ding H."/>
            <person name="Gao S."/>
            <person name="Zong X."/>
        </authorList>
    </citation>
    <scope>NUCLEOTIDE SEQUENCE [LARGE SCALE GENOMIC DNA]</scope>
    <source>
        <strain evidence="2 3">cv. Zhongwan 6</strain>
    </source>
</reference>
<keyword evidence="3" id="KW-1185">Reference proteome</keyword>
<feature type="compositionally biased region" description="Basic residues" evidence="1">
    <location>
        <begin position="18"/>
        <end position="27"/>
    </location>
</feature>
<dbReference type="Gramene" id="Psat04G0212500-T1">
    <property type="protein sequence ID" value="KAI5417401.1"/>
    <property type="gene ID" value="KIW84_042125"/>
</dbReference>
<gene>
    <name evidence="2" type="ORF">KIW84_042125</name>
</gene>
<feature type="region of interest" description="Disordered" evidence="1">
    <location>
        <begin position="1"/>
        <end position="41"/>
    </location>
</feature>
<protein>
    <recommendedName>
        <fullName evidence="4">CCHC-type domain-containing protein</fullName>
    </recommendedName>
</protein>
<proteinExistence type="predicted"/>
<feature type="region of interest" description="Disordered" evidence="1">
    <location>
        <begin position="69"/>
        <end position="114"/>
    </location>
</feature>
<dbReference type="EMBL" id="JAMSHJ010000004">
    <property type="protein sequence ID" value="KAI5417401.1"/>
    <property type="molecule type" value="Genomic_DNA"/>
</dbReference>
<sequence>MWPEVDMEEMLPPSYKRGSGRPKKLRRREPDEDPNKLRTQTTYCCTRCGVHGHNARSYTSHVVDLEAQKRKKTITRQGPTQTATQEQTQPTEAETATQEQPQPNETQIDVDPEF</sequence>
<dbReference type="Proteomes" id="UP001058974">
    <property type="component" value="Chromosome 4"/>
</dbReference>
<evidence type="ECO:0000256" key="1">
    <source>
        <dbReference type="SAM" id="MobiDB-lite"/>
    </source>
</evidence>
<dbReference type="AlphaFoldDB" id="A0A9D4XAG6"/>
<evidence type="ECO:0008006" key="4">
    <source>
        <dbReference type="Google" id="ProtNLM"/>
    </source>
</evidence>
<name>A0A9D4XAG6_PEA</name>
<organism evidence="2 3">
    <name type="scientific">Pisum sativum</name>
    <name type="common">Garden pea</name>
    <name type="synonym">Lathyrus oleraceus</name>
    <dbReference type="NCBI Taxonomy" id="3888"/>
    <lineage>
        <taxon>Eukaryota</taxon>
        <taxon>Viridiplantae</taxon>
        <taxon>Streptophyta</taxon>
        <taxon>Embryophyta</taxon>
        <taxon>Tracheophyta</taxon>
        <taxon>Spermatophyta</taxon>
        <taxon>Magnoliopsida</taxon>
        <taxon>eudicotyledons</taxon>
        <taxon>Gunneridae</taxon>
        <taxon>Pentapetalae</taxon>
        <taxon>rosids</taxon>
        <taxon>fabids</taxon>
        <taxon>Fabales</taxon>
        <taxon>Fabaceae</taxon>
        <taxon>Papilionoideae</taxon>
        <taxon>50 kb inversion clade</taxon>
        <taxon>NPAAA clade</taxon>
        <taxon>Hologalegina</taxon>
        <taxon>IRL clade</taxon>
        <taxon>Fabeae</taxon>
        <taxon>Lathyrus</taxon>
    </lineage>
</organism>
<feature type="compositionally biased region" description="Low complexity" evidence="1">
    <location>
        <begin position="79"/>
        <end position="103"/>
    </location>
</feature>